<keyword evidence="2" id="KW-1185">Reference proteome</keyword>
<evidence type="ECO:0000313" key="2">
    <source>
        <dbReference type="Proteomes" id="UP001157502"/>
    </source>
</evidence>
<comment type="caution">
    <text evidence="1">The sequence shown here is derived from an EMBL/GenBank/DDBJ whole genome shotgun (WGS) entry which is preliminary data.</text>
</comment>
<evidence type="ECO:0000313" key="1">
    <source>
        <dbReference type="EMBL" id="KAJ8004109.1"/>
    </source>
</evidence>
<proteinExistence type="predicted"/>
<sequence>MFAVIPPASRMTPDKPWVRRSCLNLTGGRGETGEMWEMWQRTGEGAARRGGVVHRRHGGPGGEKEQLCAAYGAGMAESRWVASSETPIIVMDAGLPTMYIQHPPGGLPWHRDKGYILR</sequence>
<gene>
    <name evidence="1" type="ORF">DPEC_G00155370</name>
</gene>
<reference evidence="1" key="1">
    <citation type="submission" date="2021-05" db="EMBL/GenBank/DDBJ databases">
        <authorList>
            <person name="Pan Q."/>
            <person name="Jouanno E."/>
            <person name="Zahm M."/>
            <person name="Klopp C."/>
            <person name="Cabau C."/>
            <person name="Louis A."/>
            <person name="Berthelot C."/>
            <person name="Parey E."/>
            <person name="Roest Crollius H."/>
            <person name="Montfort J."/>
            <person name="Robinson-Rechavi M."/>
            <person name="Bouchez O."/>
            <person name="Lampietro C."/>
            <person name="Lopez Roques C."/>
            <person name="Donnadieu C."/>
            <person name="Postlethwait J."/>
            <person name="Bobe J."/>
            <person name="Dillon D."/>
            <person name="Chandos A."/>
            <person name="von Hippel F."/>
            <person name="Guiguen Y."/>
        </authorList>
    </citation>
    <scope>NUCLEOTIDE SEQUENCE</scope>
    <source>
        <strain evidence="1">YG-Jan2019</strain>
    </source>
</reference>
<dbReference type="Proteomes" id="UP001157502">
    <property type="component" value="Chromosome 12"/>
</dbReference>
<dbReference type="EMBL" id="CM055739">
    <property type="protein sequence ID" value="KAJ8004109.1"/>
    <property type="molecule type" value="Genomic_DNA"/>
</dbReference>
<accession>A0ACC2GK28</accession>
<name>A0ACC2GK28_DALPE</name>
<organism evidence="1 2">
    <name type="scientific">Dallia pectoralis</name>
    <name type="common">Alaska blackfish</name>
    <dbReference type="NCBI Taxonomy" id="75939"/>
    <lineage>
        <taxon>Eukaryota</taxon>
        <taxon>Metazoa</taxon>
        <taxon>Chordata</taxon>
        <taxon>Craniata</taxon>
        <taxon>Vertebrata</taxon>
        <taxon>Euteleostomi</taxon>
        <taxon>Actinopterygii</taxon>
        <taxon>Neopterygii</taxon>
        <taxon>Teleostei</taxon>
        <taxon>Protacanthopterygii</taxon>
        <taxon>Esociformes</taxon>
        <taxon>Umbridae</taxon>
        <taxon>Dallia</taxon>
    </lineage>
</organism>
<protein>
    <submittedName>
        <fullName evidence="1">Uncharacterized protein</fullName>
    </submittedName>
</protein>